<sequence length="159" mass="17283">MSPRACLSSKSNELELARPYLPASLPWLVLIAGTTGTLGTSRPSISATASDKGFGKLDRDSGRGYSDDAKDQCSGNGIPEPNDENNLGCSVFAQLESSAKQEFQGRVGGLGKGEWRGWPTDYRWDGEYRYWAVLLVVETNVEVDIAVAWTGHLMIVINN</sequence>
<evidence type="ECO:0000256" key="1">
    <source>
        <dbReference type="SAM" id="MobiDB-lite"/>
    </source>
</evidence>
<reference evidence="2" key="1">
    <citation type="submission" date="2020-11" db="EMBL/GenBank/DDBJ databases">
        <authorList>
            <consortium name="DOE Joint Genome Institute"/>
            <person name="Ahrendt S."/>
            <person name="Riley R."/>
            <person name="Andreopoulos W."/>
            <person name="Labutti K."/>
            <person name="Pangilinan J."/>
            <person name="Ruiz-Duenas F.J."/>
            <person name="Barrasa J.M."/>
            <person name="Sanchez-Garcia M."/>
            <person name="Camarero S."/>
            <person name="Miyauchi S."/>
            <person name="Serrano A."/>
            <person name="Linde D."/>
            <person name="Babiker R."/>
            <person name="Drula E."/>
            <person name="Ayuso-Fernandez I."/>
            <person name="Pacheco R."/>
            <person name="Padilla G."/>
            <person name="Ferreira P."/>
            <person name="Barriuso J."/>
            <person name="Kellner H."/>
            <person name="Castanera R."/>
            <person name="Alfaro M."/>
            <person name="Ramirez L."/>
            <person name="Pisabarro A.G."/>
            <person name="Kuo A."/>
            <person name="Tritt A."/>
            <person name="Lipzen A."/>
            <person name="He G."/>
            <person name="Yan M."/>
            <person name="Ng V."/>
            <person name="Cullen D."/>
            <person name="Martin F."/>
            <person name="Rosso M.-N."/>
            <person name="Henrissat B."/>
            <person name="Hibbett D."/>
            <person name="Martinez A.T."/>
            <person name="Grigoriev I.V."/>
        </authorList>
    </citation>
    <scope>NUCLEOTIDE SEQUENCE</scope>
    <source>
        <strain evidence="2">CBS 506.95</strain>
    </source>
</reference>
<evidence type="ECO:0000313" key="2">
    <source>
        <dbReference type="EMBL" id="KAF9529153.1"/>
    </source>
</evidence>
<protein>
    <submittedName>
        <fullName evidence="2">Uncharacterized protein</fullName>
    </submittedName>
</protein>
<keyword evidence="3" id="KW-1185">Reference proteome</keyword>
<comment type="caution">
    <text evidence="2">The sequence shown here is derived from an EMBL/GenBank/DDBJ whole genome shotgun (WGS) entry which is preliminary data.</text>
</comment>
<feature type="region of interest" description="Disordered" evidence="1">
    <location>
        <begin position="41"/>
        <end position="81"/>
    </location>
</feature>
<feature type="compositionally biased region" description="Basic and acidic residues" evidence="1">
    <location>
        <begin position="53"/>
        <end position="71"/>
    </location>
</feature>
<dbReference type="EMBL" id="MU157848">
    <property type="protein sequence ID" value="KAF9529153.1"/>
    <property type="molecule type" value="Genomic_DNA"/>
</dbReference>
<accession>A0A9P6EHU1</accession>
<name>A0A9P6EHU1_9AGAR</name>
<proteinExistence type="predicted"/>
<organism evidence="2 3">
    <name type="scientific">Crepidotus variabilis</name>
    <dbReference type="NCBI Taxonomy" id="179855"/>
    <lineage>
        <taxon>Eukaryota</taxon>
        <taxon>Fungi</taxon>
        <taxon>Dikarya</taxon>
        <taxon>Basidiomycota</taxon>
        <taxon>Agaricomycotina</taxon>
        <taxon>Agaricomycetes</taxon>
        <taxon>Agaricomycetidae</taxon>
        <taxon>Agaricales</taxon>
        <taxon>Agaricineae</taxon>
        <taxon>Crepidotaceae</taxon>
        <taxon>Crepidotus</taxon>
    </lineage>
</organism>
<dbReference type="AlphaFoldDB" id="A0A9P6EHU1"/>
<gene>
    <name evidence="2" type="ORF">CPB83DRAFT_835363</name>
</gene>
<dbReference type="Proteomes" id="UP000807306">
    <property type="component" value="Unassembled WGS sequence"/>
</dbReference>
<evidence type="ECO:0000313" key="3">
    <source>
        <dbReference type="Proteomes" id="UP000807306"/>
    </source>
</evidence>